<dbReference type="Proteomes" id="UP001501417">
    <property type="component" value="Unassembled WGS sequence"/>
</dbReference>
<evidence type="ECO:0000313" key="1">
    <source>
        <dbReference type="EMBL" id="GAA4537192.1"/>
    </source>
</evidence>
<protein>
    <submittedName>
        <fullName evidence="1">Uncharacterized protein</fullName>
    </submittedName>
</protein>
<sequence>MADPAAGVRRTTIRLFVAFTPARRIRKAAAVEFNDSAHRPNRRRIETVASLPSWISQSPANFDMVTPIKARACDAWQAVRRSAPRRARTNVTLMQRGIERC</sequence>
<gene>
    <name evidence="1" type="ORF">GCM10023161_13530</name>
</gene>
<name>A0ABP8RF87_9MYCO</name>
<dbReference type="EMBL" id="BAABGF010000017">
    <property type="protein sequence ID" value="GAA4537192.1"/>
    <property type="molecule type" value="Genomic_DNA"/>
</dbReference>
<comment type="caution">
    <text evidence="1">The sequence shown here is derived from an EMBL/GenBank/DDBJ whole genome shotgun (WGS) entry which is preliminary data.</text>
</comment>
<evidence type="ECO:0000313" key="2">
    <source>
        <dbReference type="Proteomes" id="UP001501417"/>
    </source>
</evidence>
<reference evidence="2" key="1">
    <citation type="journal article" date="2019" name="Int. J. Syst. Evol. Microbiol.">
        <title>The Global Catalogue of Microorganisms (GCM) 10K type strain sequencing project: providing services to taxonomists for standard genome sequencing and annotation.</title>
        <authorList>
            <consortium name="The Broad Institute Genomics Platform"/>
            <consortium name="The Broad Institute Genome Sequencing Center for Infectious Disease"/>
            <person name="Wu L."/>
            <person name="Ma J."/>
        </authorList>
    </citation>
    <scope>NUCLEOTIDE SEQUENCE [LARGE SCALE GENOMIC DNA]</scope>
    <source>
        <strain evidence="2">JCM 17782</strain>
    </source>
</reference>
<proteinExistence type="predicted"/>
<accession>A0ABP8RF87</accession>
<keyword evidence="2" id="KW-1185">Reference proteome</keyword>
<organism evidence="1 2">
    <name type="scientific">Mycobacterium paraffinicum</name>
    <dbReference type="NCBI Taxonomy" id="53378"/>
    <lineage>
        <taxon>Bacteria</taxon>
        <taxon>Bacillati</taxon>
        <taxon>Actinomycetota</taxon>
        <taxon>Actinomycetes</taxon>
        <taxon>Mycobacteriales</taxon>
        <taxon>Mycobacteriaceae</taxon>
        <taxon>Mycobacterium</taxon>
    </lineage>
</organism>